<sequence>MKLFKHKKVELTELFFDLVFVFAISRLTHVLGHLHHGFIAMDEYLKYIIMFLALIATWTLETTFVNRYGNNGIMSRGAIFANMFFLMIFSVEITAKWEESFVPATLGLMLYIMTTMFQFLYVRIKNKNLTENDKYVANIFIAMTAMMVTLFIIGLIIGYKYGNYLAIIATILAWIIPLIYIKRISKVPMNFGHLLERMTLLTIVFFGETVVTISLFFKFKNIDFDTVFVFLIMVGMFYLYITYYDDLIEINQATSGMHLIYTHVLIFISIAGLTVGIGFLHSSVKINNLFRVTFLVINMFIFILGLHVGSRYIKGYFKLDFKYYILTASIWMTAFALMFLFNNSRFIVSFILTSAIILQIINVKFQTIFDKMEHSRLQEKQKNEK</sequence>
<feature type="transmembrane region" description="Helical" evidence="1">
    <location>
        <begin position="228"/>
        <end position="247"/>
    </location>
</feature>
<dbReference type="PANTHER" id="PTHR36840">
    <property type="entry name" value="BLL5714 PROTEIN"/>
    <property type="match status" value="1"/>
</dbReference>
<dbReference type="PANTHER" id="PTHR36840:SF1">
    <property type="entry name" value="BLL5714 PROTEIN"/>
    <property type="match status" value="1"/>
</dbReference>
<feature type="transmembrane region" description="Helical" evidence="1">
    <location>
        <begin position="12"/>
        <end position="32"/>
    </location>
</feature>
<organism evidence="2 3">
    <name type="scientific">Mycoplasmopsis gallopavonis</name>
    <dbReference type="NCBI Taxonomy" id="76629"/>
    <lineage>
        <taxon>Bacteria</taxon>
        <taxon>Bacillati</taxon>
        <taxon>Mycoplasmatota</taxon>
        <taxon>Mycoplasmoidales</taxon>
        <taxon>Metamycoplasmataceae</taxon>
        <taxon>Mycoplasmopsis</taxon>
    </lineage>
</organism>
<dbReference type="OrthoDB" id="90944at2"/>
<dbReference type="Pfam" id="PF06772">
    <property type="entry name" value="LtrA"/>
    <property type="match status" value="1"/>
</dbReference>
<feature type="transmembrane region" description="Helical" evidence="1">
    <location>
        <begin position="194"/>
        <end position="216"/>
    </location>
</feature>
<feature type="transmembrane region" description="Helical" evidence="1">
    <location>
        <begin position="346"/>
        <end position="365"/>
    </location>
</feature>
<evidence type="ECO:0000256" key="1">
    <source>
        <dbReference type="SAM" id="Phobius"/>
    </source>
</evidence>
<name>A0A449AYZ2_9BACT</name>
<keyword evidence="1" id="KW-0812">Transmembrane</keyword>
<proteinExistence type="predicted"/>
<accession>A0A449AYZ2</accession>
<keyword evidence="1" id="KW-1133">Transmembrane helix</keyword>
<dbReference type="Proteomes" id="UP000289862">
    <property type="component" value="Chromosome"/>
</dbReference>
<feature type="transmembrane region" description="Helical" evidence="1">
    <location>
        <begin position="77"/>
        <end position="95"/>
    </location>
</feature>
<feature type="transmembrane region" description="Helical" evidence="1">
    <location>
        <begin position="135"/>
        <end position="158"/>
    </location>
</feature>
<keyword evidence="3" id="KW-1185">Reference proteome</keyword>
<feature type="transmembrane region" description="Helical" evidence="1">
    <location>
        <begin position="259"/>
        <end position="280"/>
    </location>
</feature>
<dbReference type="KEGG" id="mgal:NCTC10186_00240"/>
<evidence type="ECO:0000313" key="2">
    <source>
        <dbReference type="EMBL" id="VEU72769.1"/>
    </source>
</evidence>
<keyword evidence="1" id="KW-0472">Membrane</keyword>
<reference evidence="2 3" key="1">
    <citation type="submission" date="2019-01" db="EMBL/GenBank/DDBJ databases">
        <authorList>
            <consortium name="Pathogen Informatics"/>
        </authorList>
    </citation>
    <scope>NUCLEOTIDE SEQUENCE [LARGE SCALE GENOMIC DNA]</scope>
    <source>
        <strain evidence="2 3">NCTC10186</strain>
    </source>
</reference>
<evidence type="ECO:0000313" key="3">
    <source>
        <dbReference type="Proteomes" id="UP000289862"/>
    </source>
</evidence>
<dbReference type="InterPro" id="IPR010640">
    <property type="entry name" value="Low_temperature_requirement_A"/>
</dbReference>
<feature type="transmembrane region" description="Helical" evidence="1">
    <location>
        <begin position="101"/>
        <end position="123"/>
    </location>
</feature>
<dbReference type="EMBL" id="LR215031">
    <property type="protein sequence ID" value="VEU72769.1"/>
    <property type="molecule type" value="Genomic_DNA"/>
</dbReference>
<feature type="transmembrane region" description="Helical" evidence="1">
    <location>
        <begin position="44"/>
        <end position="65"/>
    </location>
</feature>
<feature type="transmembrane region" description="Helical" evidence="1">
    <location>
        <begin position="164"/>
        <end position="182"/>
    </location>
</feature>
<dbReference type="RefSeq" id="WP_119572229.1">
    <property type="nucleotide sequence ID" value="NZ_LR215031.1"/>
</dbReference>
<protein>
    <submittedName>
        <fullName evidence="2">Predicted membrane protein</fullName>
    </submittedName>
</protein>
<gene>
    <name evidence="2" type="ORF">NCTC10186_00240</name>
</gene>
<feature type="transmembrane region" description="Helical" evidence="1">
    <location>
        <begin position="292"/>
        <end position="309"/>
    </location>
</feature>
<dbReference type="AlphaFoldDB" id="A0A449AYZ2"/>
<feature type="transmembrane region" description="Helical" evidence="1">
    <location>
        <begin position="321"/>
        <end position="340"/>
    </location>
</feature>